<dbReference type="AlphaFoldDB" id="A0A1S3U3T3"/>
<dbReference type="PANTHER" id="PTHR36369">
    <property type="entry name" value="TRANSMEMBRANE PROTEIN"/>
    <property type="match status" value="1"/>
</dbReference>
<evidence type="ECO:0000313" key="3">
    <source>
        <dbReference type="Proteomes" id="UP000087766"/>
    </source>
</evidence>
<proteinExistence type="predicted"/>
<reference evidence="3" key="1">
    <citation type="journal article" date="2014" name="Nat. Commun.">
        <title>Genome sequence of mungbean and insights into evolution within Vigna species.</title>
        <authorList>
            <person name="Kang Y.J."/>
            <person name="Kim S.K."/>
            <person name="Kim M.Y."/>
            <person name="Lestari P."/>
            <person name="Kim K.H."/>
            <person name="Ha B.K."/>
            <person name="Jun T.H."/>
            <person name="Hwang W.J."/>
            <person name="Lee T."/>
            <person name="Lee J."/>
            <person name="Shim S."/>
            <person name="Yoon M.Y."/>
            <person name="Jang Y.E."/>
            <person name="Han K.S."/>
            <person name="Taeprayoon P."/>
            <person name="Yoon N."/>
            <person name="Somta P."/>
            <person name="Tanya P."/>
            <person name="Kim K.S."/>
            <person name="Gwag J.G."/>
            <person name="Moon J.K."/>
            <person name="Lee Y.H."/>
            <person name="Park B.S."/>
            <person name="Bombarely A."/>
            <person name="Doyle J.J."/>
            <person name="Jackson S.A."/>
            <person name="Schafleitner R."/>
            <person name="Srinives P."/>
            <person name="Varshney R.K."/>
            <person name="Lee S.H."/>
        </authorList>
    </citation>
    <scope>NUCLEOTIDE SEQUENCE [LARGE SCALE GENOMIC DNA]</scope>
    <source>
        <strain evidence="3">cv. VC1973A</strain>
    </source>
</reference>
<dbReference type="PANTHER" id="PTHR36369:SF1">
    <property type="entry name" value="TRANSMEMBRANE PROTEIN"/>
    <property type="match status" value="1"/>
</dbReference>
<dbReference type="RefSeq" id="XP_014500685.2">
    <property type="nucleotide sequence ID" value="XM_014645199.2"/>
</dbReference>
<dbReference type="KEGG" id="vra:106761633"/>
<accession>A0A1S3U3T3</accession>
<organism evidence="3 4">
    <name type="scientific">Vigna radiata var. radiata</name>
    <name type="common">Mung bean</name>
    <name type="synonym">Phaseolus aureus</name>
    <dbReference type="NCBI Taxonomy" id="3916"/>
    <lineage>
        <taxon>Eukaryota</taxon>
        <taxon>Viridiplantae</taxon>
        <taxon>Streptophyta</taxon>
        <taxon>Embryophyta</taxon>
        <taxon>Tracheophyta</taxon>
        <taxon>Spermatophyta</taxon>
        <taxon>Magnoliopsida</taxon>
        <taxon>eudicotyledons</taxon>
        <taxon>Gunneridae</taxon>
        <taxon>Pentapetalae</taxon>
        <taxon>rosids</taxon>
        <taxon>fabids</taxon>
        <taxon>Fabales</taxon>
        <taxon>Fabaceae</taxon>
        <taxon>Papilionoideae</taxon>
        <taxon>50 kb inversion clade</taxon>
        <taxon>NPAAA clade</taxon>
        <taxon>indigoferoid/millettioid clade</taxon>
        <taxon>Phaseoleae</taxon>
        <taxon>Vigna</taxon>
    </lineage>
</organism>
<dbReference type="STRING" id="3916.A0A1S3U3T3"/>
<feature type="transmembrane region" description="Helical" evidence="2">
    <location>
        <begin position="76"/>
        <end position="102"/>
    </location>
</feature>
<name>A0A1S3U3T3_VIGRR</name>
<keyword evidence="3" id="KW-1185">Reference proteome</keyword>
<feature type="region of interest" description="Disordered" evidence="1">
    <location>
        <begin position="112"/>
        <end position="147"/>
    </location>
</feature>
<reference evidence="4" key="2">
    <citation type="submission" date="2025-08" db="UniProtKB">
        <authorList>
            <consortium name="RefSeq"/>
        </authorList>
    </citation>
    <scope>IDENTIFICATION</scope>
    <source>
        <tissue evidence="4">Leaf</tissue>
    </source>
</reference>
<dbReference type="Proteomes" id="UP000087766">
    <property type="component" value="Chromosome 5"/>
</dbReference>
<keyword evidence="2" id="KW-0472">Membrane</keyword>
<gene>
    <name evidence="4" type="primary">LOC106761633</name>
</gene>
<dbReference type="GeneID" id="106761633"/>
<evidence type="ECO:0000256" key="2">
    <source>
        <dbReference type="SAM" id="Phobius"/>
    </source>
</evidence>
<evidence type="ECO:0000256" key="1">
    <source>
        <dbReference type="SAM" id="MobiDB-lite"/>
    </source>
</evidence>
<sequence length="251" mass="28419">MKKLFFVMTAYSVSSIFGPDSGILLEIPPSSVSYPYIFLSHSILLSQHKIFNPIVHTEQNNMNVLDSNVEALAFNYLSFGLLTALNSLWTWLALLTAALSFWKIRSAGCPRPIPETQPSAEPHRQTSNHEKTEPTREAVNANGGAEEDVDGVRKGKFTVYYEEHVQCTCDSESESEGFATSCEESDGSGTEWWERWERLLRLRNGESENGWYTWQDVTELNGNVVRLWDGGLTGSLARESWYSNSNRIHVW</sequence>
<protein>
    <submittedName>
        <fullName evidence="4">Uncharacterized protein LOC106761633</fullName>
    </submittedName>
</protein>
<evidence type="ECO:0000313" key="4">
    <source>
        <dbReference type="RefSeq" id="XP_014500685.2"/>
    </source>
</evidence>
<dbReference type="OrthoDB" id="1921606at2759"/>
<keyword evidence="2" id="KW-1133">Transmembrane helix</keyword>
<keyword evidence="2" id="KW-0812">Transmembrane</keyword>
<feature type="compositionally biased region" description="Basic and acidic residues" evidence="1">
    <location>
        <begin position="121"/>
        <end position="136"/>
    </location>
</feature>